<sequence length="180" mass="20067">MHGGSSEESGFEPGKAPKPRPFHLTTAAHIRVYGKRTQEKLENYSPYPPLGGRAVAIEGSKDTGLSTRAIATTVIQISRMPEQLSDADFAKNVNATGESSVCSLLHRNNIRYPSEETFGHSMEGNHRPDQLFGLVIHHLWKQVVFSMNKRMVAHIFRTPSWTRCGRRLEGGQQNQCALIL</sequence>
<evidence type="ECO:0000313" key="2">
    <source>
        <dbReference type="EMBL" id="GBN31047.1"/>
    </source>
</evidence>
<dbReference type="Proteomes" id="UP000499080">
    <property type="component" value="Unassembled WGS sequence"/>
</dbReference>
<protein>
    <submittedName>
        <fullName evidence="2">Uncharacterized protein</fullName>
    </submittedName>
</protein>
<organism evidence="2 3">
    <name type="scientific">Araneus ventricosus</name>
    <name type="common">Orbweaver spider</name>
    <name type="synonym">Epeira ventricosa</name>
    <dbReference type="NCBI Taxonomy" id="182803"/>
    <lineage>
        <taxon>Eukaryota</taxon>
        <taxon>Metazoa</taxon>
        <taxon>Ecdysozoa</taxon>
        <taxon>Arthropoda</taxon>
        <taxon>Chelicerata</taxon>
        <taxon>Arachnida</taxon>
        <taxon>Araneae</taxon>
        <taxon>Araneomorphae</taxon>
        <taxon>Entelegynae</taxon>
        <taxon>Araneoidea</taxon>
        <taxon>Araneidae</taxon>
        <taxon>Araneus</taxon>
    </lineage>
</organism>
<dbReference type="AlphaFoldDB" id="A0A4Y2MYW8"/>
<accession>A0A4Y2MYW8</accession>
<comment type="caution">
    <text evidence="2">The sequence shown here is derived from an EMBL/GenBank/DDBJ whole genome shotgun (WGS) entry which is preliminary data.</text>
</comment>
<reference evidence="2 3" key="1">
    <citation type="journal article" date="2019" name="Sci. Rep.">
        <title>Orb-weaving spider Araneus ventricosus genome elucidates the spidroin gene catalogue.</title>
        <authorList>
            <person name="Kono N."/>
            <person name="Nakamura H."/>
            <person name="Ohtoshi R."/>
            <person name="Moran D.A.P."/>
            <person name="Shinohara A."/>
            <person name="Yoshida Y."/>
            <person name="Fujiwara M."/>
            <person name="Mori M."/>
            <person name="Tomita M."/>
            <person name="Arakawa K."/>
        </authorList>
    </citation>
    <scope>NUCLEOTIDE SEQUENCE [LARGE SCALE GENOMIC DNA]</scope>
</reference>
<name>A0A4Y2MYW8_ARAVE</name>
<dbReference type="OrthoDB" id="6470976at2759"/>
<gene>
    <name evidence="2" type="ORF">AVEN_85045_1</name>
</gene>
<feature type="region of interest" description="Disordered" evidence="1">
    <location>
        <begin position="1"/>
        <end position="23"/>
    </location>
</feature>
<proteinExistence type="predicted"/>
<dbReference type="EMBL" id="BGPR01008024">
    <property type="protein sequence ID" value="GBN31047.1"/>
    <property type="molecule type" value="Genomic_DNA"/>
</dbReference>
<evidence type="ECO:0000313" key="3">
    <source>
        <dbReference type="Proteomes" id="UP000499080"/>
    </source>
</evidence>
<feature type="compositionally biased region" description="Low complexity" evidence="1">
    <location>
        <begin position="1"/>
        <end position="12"/>
    </location>
</feature>
<evidence type="ECO:0000256" key="1">
    <source>
        <dbReference type="SAM" id="MobiDB-lite"/>
    </source>
</evidence>
<keyword evidence="3" id="KW-1185">Reference proteome</keyword>